<evidence type="ECO:0000313" key="1">
    <source>
        <dbReference type="EMBL" id="NYJ02099.1"/>
    </source>
</evidence>
<dbReference type="Proteomes" id="UP000530424">
    <property type="component" value="Unassembled WGS sequence"/>
</dbReference>
<dbReference type="RefSeq" id="WP_179668508.1">
    <property type="nucleotide sequence ID" value="NZ_JACCFP010000001.1"/>
</dbReference>
<dbReference type="AlphaFoldDB" id="A0A853C479"/>
<keyword evidence="2" id="KW-1185">Reference proteome</keyword>
<comment type="caution">
    <text evidence="1">The sequence shown here is derived from an EMBL/GenBank/DDBJ whole genome shotgun (WGS) entry which is preliminary data.</text>
</comment>
<evidence type="ECO:0000313" key="2">
    <source>
        <dbReference type="Proteomes" id="UP000530424"/>
    </source>
</evidence>
<organism evidence="1 2">
    <name type="scientific">Nocardioides thalensis</name>
    <dbReference type="NCBI Taxonomy" id="1914755"/>
    <lineage>
        <taxon>Bacteria</taxon>
        <taxon>Bacillati</taxon>
        <taxon>Actinomycetota</taxon>
        <taxon>Actinomycetes</taxon>
        <taxon>Propionibacteriales</taxon>
        <taxon>Nocardioidaceae</taxon>
        <taxon>Nocardioides</taxon>
    </lineage>
</organism>
<gene>
    <name evidence="1" type="ORF">HNR19_002797</name>
</gene>
<name>A0A853C479_9ACTN</name>
<sequence>MDTKAKVSEITGALSKKERQRVVKGVTEAVDRWWDAAYLSDSENPFPGFTPGAAKLARGDADLMTGARLLDGATAVATRRRVTLDVLAVKRRAVGVTAGVLLVLESGDGDKRYAVRGTVQLERDKAEWRIFGYRISAGPEQPRKEKKR</sequence>
<evidence type="ECO:0008006" key="3">
    <source>
        <dbReference type="Google" id="ProtNLM"/>
    </source>
</evidence>
<protein>
    <recommendedName>
        <fullName evidence="3">SnoaL-like domain-containing protein</fullName>
    </recommendedName>
</protein>
<reference evidence="1 2" key="1">
    <citation type="submission" date="2020-07" db="EMBL/GenBank/DDBJ databases">
        <title>Sequencing the genomes of 1000 actinobacteria strains.</title>
        <authorList>
            <person name="Klenk H.-P."/>
        </authorList>
    </citation>
    <scope>NUCLEOTIDE SEQUENCE [LARGE SCALE GENOMIC DNA]</scope>
    <source>
        <strain evidence="1 2">DSM 103833</strain>
    </source>
</reference>
<dbReference type="EMBL" id="JACCFP010000001">
    <property type="protein sequence ID" value="NYJ02099.1"/>
    <property type="molecule type" value="Genomic_DNA"/>
</dbReference>
<accession>A0A853C479</accession>
<proteinExistence type="predicted"/>